<reference evidence="3 4" key="1">
    <citation type="submission" date="2015-01" db="EMBL/GenBank/DDBJ databases">
        <title>The Genome Sequence of Exophiala sideris CBS121828.</title>
        <authorList>
            <consortium name="The Broad Institute Genomics Platform"/>
            <person name="Cuomo C."/>
            <person name="de Hoog S."/>
            <person name="Gorbushina A."/>
            <person name="Stielow B."/>
            <person name="Teixiera M."/>
            <person name="Abouelleil A."/>
            <person name="Chapman S.B."/>
            <person name="Priest M."/>
            <person name="Young S.K."/>
            <person name="Wortman J."/>
            <person name="Nusbaum C."/>
            <person name="Birren B."/>
        </authorList>
    </citation>
    <scope>NUCLEOTIDE SEQUENCE [LARGE SCALE GENOMIC DNA]</scope>
    <source>
        <strain evidence="3 4">CBS 121828</strain>
    </source>
</reference>
<accession>A0A0D1YXV3</accession>
<keyword evidence="2" id="KW-0472">Membrane</keyword>
<dbReference type="AlphaFoldDB" id="A0A0D1YXV3"/>
<feature type="transmembrane region" description="Helical" evidence="2">
    <location>
        <begin position="97"/>
        <end position="117"/>
    </location>
</feature>
<name>A0A0D1YXV3_9EURO</name>
<gene>
    <name evidence="3" type="ORF">PV11_07178</name>
</gene>
<protein>
    <submittedName>
        <fullName evidence="3">Uncharacterized protein</fullName>
    </submittedName>
</protein>
<dbReference type="Proteomes" id="UP000053599">
    <property type="component" value="Unassembled WGS sequence"/>
</dbReference>
<dbReference type="Pfam" id="PF11915">
    <property type="entry name" value="DUF3433"/>
    <property type="match status" value="2"/>
</dbReference>
<sequence>MGFRRGTVRDTHEPFESSSLRRGMDPVPPAEPEHAPKVFLRNIGTPPGWRPKSLRKRTFFACAFVFLACLVTFAVLFSHSRSHQGLLTVDTRLHYLWTYAPTLFFTIVGACWARVAYRALQMQPWRLLAQDPTSASEALLVDYVTPITLKSLFRAVRARHFLAAFILLASMALQLVTILSTGLFDVEYLSVQKNGPISLVDTLTGASHDFSNIGAEPALTIYSVQNTNLSYPEGTTSFHAVPKLSYPGVSNATLTAPVSVLTSYLECQEASLHLDNTSITSESGGLHNAPLFTYSLNTSDCLIANLTVEGGSYLDYNYEGDNFIFYDTYGNTAAVACSNNDTDVRIRISVGLIHYNITWNGTLKESANETVVLIEKTPSELFQLSASTNLLCIPHYGLQAAQVTYTTNQTTGSRQAQIQEPNSTSLQPLEGVTPQAISTAIMESISASWLAMEVLFPNPNAGVITVNDPSEGSDGYFPTNPDAFFRIMTQQYPLTNGSSTSSWFDSESLQTASSQFFGSVAAQFASSYLRRDATGTVQGTAAMVQPRLVFSSVFYAMEALLGFLFLATLLLAWPATKATTTVDPASIGGTTAIVSSDIGLIDHFHGTGTFDFDRLKTHIQGLASTNNNIDTPYGQALGMNAEAKYTRARGTEHSDTTGWRPWVFLPFLREMIPLIPLLLIVALEISLHYSQEHNGIASIDGLRSRIYASRLVPAVVFAATHILLSSMAFNVSLLHPFSTLRTSPSAAQISLLDAPLSRFALHNLWLSARRKQLALFCSLIMTITTFFLVTVSSGLFVIGDYTQSSNLTQLSWFQPSSENNDSAIHNLTRRYNLTEPLHYAEDNGEMKMNLIANGVVELNLSYPAWTYDELAFPLLSVSANSTSNATNSAAITARVPALRTNMHCDVLKTAENNITFSPSADSSWDNSFGVNYTRNLLDVQTNFSLGCNVTYQGNDPVALGAVPLPSRLNTSEEGSVEPRPTSLLYSYEGCDRLLGIFGYANDVKFLNYSVFSCKVSYEEVQATTTFVDFPTFRISSDAPPIVDESTTKSVSSSDIPVFLASTQYAAAFYNTSLTSLNGYSIMDPVSTALIYGKNGIPAEKLFQYPPDQYLIPNLQHLIRVMGAQYISYFYRTANVSLPLVDSTIPATLQMNPTYRLRQSATSTRILEGLLAASGLFAIITLLTFRTRDVVKAKLGSPAATIAMVADSEFVRELQREQSLITNEKERAVHAEKMLASEGGQFSLGWWEVRGLSTSSQNEGEFTKYRWAIDIGRSD</sequence>
<evidence type="ECO:0000313" key="3">
    <source>
        <dbReference type="EMBL" id="KIV79628.1"/>
    </source>
</evidence>
<dbReference type="OrthoDB" id="4151746at2759"/>
<evidence type="ECO:0000256" key="2">
    <source>
        <dbReference type="SAM" id="Phobius"/>
    </source>
</evidence>
<dbReference type="PANTHER" id="PTHR37544">
    <property type="entry name" value="SPRAY-RELATED"/>
    <property type="match status" value="1"/>
</dbReference>
<feature type="transmembrane region" description="Helical" evidence="2">
    <location>
        <begin position="773"/>
        <end position="798"/>
    </location>
</feature>
<proteinExistence type="predicted"/>
<evidence type="ECO:0000313" key="4">
    <source>
        <dbReference type="Proteomes" id="UP000053599"/>
    </source>
</evidence>
<feature type="transmembrane region" description="Helical" evidence="2">
    <location>
        <begin position="553"/>
        <end position="573"/>
    </location>
</feature>
<feature type="region of interest" description="Disordered" evidence="1">
    <location>
        <begin position="1"/>
        <end position="33"/>
    </location>
</feature>
<keyword evidence="2" id="KW-0812">Transmembrane</keyword>
<dbReference type="PANTHER" id="PTHR37544:SF1">
    <property type="entry name" value="PHOSPHORIBOSYLAMINOIMIDAZOLE-SUCCINOCARBOXAMIDE SYNTHASE"/>
    <property type="match status" value="1"/>
</dbReference>
<dbReference type="InterPro" id="IPR021840">
    <property type="entry name" value="DUF3433"/>
</dbReference>
<dbReference type="EMBL" id="KN846953">
    <property type="protein sequence ID" value="KIV79628.1"/>
    <property type="molecule type" value="Genomic_DNA"/>
</dbReference>
<organism evidence="3 4">
    <name type="scientific">Exophiala sideris</name>
    <dbReference type="NCBI Taxonomy" id="1016849"/>
    <lineage>
        <taxon>Eukaryota</taxon>
        <taxon>Fungi</taxon>
        <taxon>Dikarya</taxon>
        <taxon>Ascomycota</taxon>
        <taxon>Pezizomycotina</taxon>
        <taxon>Eurotiomycetes</taxon>
        <taxon>Chaetothyriomycetidae</taxon>
        <taxon>Chaetothyriales</taxon>
        <taxon>Herpotrichiellaceae</taxon>
        <taxon>Exophiala</taxon>
    </lineage>
</organism>
<dbReference type="STRING" id="1016849.A0A0D1YXV3"/>
<feature type="transmembrane region" description="Helical" evidence="2">
    <location>
        <begin position="671"/>
        <end position="691"/>
    </location>
</feature>
<feature type="transmembrane region" description="Helical" evidence="2">
    <location>
        <begin position="711"/>
        <end position="734"/>
    </location>
</feature>
<feature type="transmembrane region" description="Helical" evidence="2">
    <location>
        <begin position="161"/>
        <end position="184"/>
    </location>
</feature>
<keyword evidence="2" id="KW-1133">Transmembrane helix</keyword>
<dbReference type="HOGENOM" id="CLU_003000_0_0_1"/>
<evidence type="ECO:0000256" key="1">
    <source>
        <dbReference type="SAM" id="MobiDB-lite"/>
    </source>
</evidence>
<feature type="transmembrane region" description="Helical" evidence="2">
    <location>
        <begin position="58"/>
        <end position="77"/>
    </location>
</feature>